<evidence type="ECO:0000313" key="4">
    <source>
        <dbReference type="Proteomes" id="UP000688137"/>
    </source>
</evidence>
<comment type="caution">
    <text evidence="3">The sequence shown here is derived from an EMBL/GenBank/DDBJ whole genome shotgun (WGS) entry which is preliminary data.</text>
</comment>
<evidence type="ECO:0000256" key="1">
    <source>
        <dbReference type="SAM" id="Phobius"/>
    </source>
</evidence>
<keyword evidence="4" id="KW-1185">Reference proteome</keyword>
<dbReference type="OMA" id="YLQFIYW"/>
<protein>
    <recommendedName>
        <fullName evidence="5">Transmembrane protein</fullName>
    </recommendedName>
</protein>
<gene>
    <name evidence="3" type="ORF">PPRIM_AZ9-3.1.T1430050</name>
</gene>
<reference evidence="3" key="1">
    <citation type="submission" date="2021-01" db="EMBL/GenBank/DDBJ databases">
        <authorList>
            <consortium name="Genoscope - CEA"/>
            <person name="William W."/>
        </authorList>
    </citation>
    <scope>NUCLEOTIDE SEQUENCE</scope>
</reference>
<proteinExistence type="predicted"/>
<keyword evidence="2" id="KW-0732">Signal</keyword>
<feature type="chain" id="PRO_5035831732" description="Transmembrane protein" evidence="2">
    <location>
        <begin position="17"/>
        <end position="155"/>
    </location>
</feature>
<sequence length="155" mass="18922">MKLFLIVGFILSFGLTQLIQSELGIKWELKRDAVIKKMKEIFTYYNKYENFDVALEKQKLAHTYILLLTEKPQEKLDAHQLQTLIYYFEIQFIEIHNQYIDNQIPNDKYQPVQWYFDYQYYLKFIYWPIAFIVGLFLVNLIYYCIADNCLKIKRE</sequence>
<organism evidence="3 4">
    <name type="scientific">Paramecium primaurelia</name>
    <dbReference type="NCBI Taxonomy" id="5886"/>
    <lineage>
        <taxon>Eukaryota</taxon>
        <taxon>Sar</taxon>
        <taxon>Alveolata</taxon>
        <taxon>Ciliophora</taxon>
        <taxon>Intramacronucleata</taxon>
        <taxon>Oligohymenophorea</taxon>
        <taxon>Peniculida</taxon>
        <taxon>Parameciidae</taxon>
        <taxon>Paramecium</taxon>
    </lineage>
</organism>
<keyword evidence="1" id="KW-0812">Transmembrane</keyword>
<dbReference type="AlphaFoldDB" id="A0A8S1Q4M8"/>
<evidence type="ECO:0000256" key="2">
    <source>
        <dbReference type="SAM" id="SignalP"/>
    </source>
</evidence>
<name>A0A8S1Q4M8_PARPR</name>
<dbReference type="EMBL" id="CAJJDM010000147">
    <property type="protein sequence ID" value="CAD8110167.1"/>
    <property type="molecule type" value="Genomic_DNA"/>
</dbReference>
<evidence type="ECO:0008006" key="5">
    <source>
        <dbReference type="Google" id="ProtNLM"/>
    </source>
</evidence>
<keyword evidence="1" id="KW-0472">Membrane</keyword>
<dbReference type="Proteomes" id="UP000688137">
    <property type="component" value="Unassembled WGS sequence"/>
</dbReference>
<keyword evidence="1" id="KW-1133">Transmembrane helix</keyword>
<feature type="signal peptide" evidence="2">
    <location>
        <begin position="1"/>
        <end position="16"/>
    </location>
</feature>
<feature type="transmembrane region" description="Helical" evidence="1">
    <location>
        <begin position="124"/>
        <end position="145"/>
    </location>
</feature>
<accession>A0A8S1Q4M8</accession>
<evidence type="ECO:0000313" key="3">
    <source>
        <dbReference type="EMBL" id="CAD8110167.1"/>
    </source>
</evidence>